<keyword evidence="5 11" id="KW-0812">Transmembrane</keyword>
<evidence type="ECO:0000256" key="5">
    <source>
        <dbReference type="ARBA" id="ARBA00022692"/>
    </source>
</evidence>
<dbReference type="InterPro" id="IPR037066">
    <property type="entry name" value="Plug_dom_sf"/>
</dbReference>
<accession>A0A0R2TBK1</accession>
<sequence>MAEPCALLPVPLPDESFCQRRHFGVGEFHWELYMSFFTGLRGLSRAPLFTGTLLAGSLLSSLSNISLAQSSQQNAAQNTSQDSIEELVVVGNRFPVPRRQLATSVSVVDAQQIRDYGSFTLTDILRQTAAVGASSNGGVGSLSTLRIRGEQGFRTLTVFDGMRLSDPSGTQVAAPIEHLLASEIGRIEVLRGPQGLSYGADAGGVINISSAPNQSGFSGAIDAQGGARGTQQLSTQLGFGGERVDVSLAASDFGTDGFNSRLSDTDLLDDDGYDNTTIHARVGVKLTESLDLELVRRETSSESQFDGCFSGFNQVNECLSVYDFTGSRAALNYQSGSVTQSLAYALTETDRDNLSEGVSAFGAAGELERWEYQLGLSDLPGFDLIAGVDLEREVNGADDRDNSGVYAEVLSDFSERWFITLGFRQDDNEDFGEFTSYRLSSAYLIDLGGNTLKLKGAVGRGFRAPSLYEISYNEGPWASPPAAGLALNAEQSSGFEFGFEYSADRYVVELVAFQQDVEDAIDFDLAGFSGYLQFEGRNRSEGIELVTRASLTETLSATANFTLNKTKRANGLARLRRPEQMLNLGLSYLDPAGKLRINAFYRHSQNAIDEQAGTLIDLDDFGVLDLNASYTLREGVELYVRLENSIDEQYREVGDYRSANRGAFAGVRLSL</sequence>
<evidence type="ECO:0000256" key="11">
    <source>
        <dbReference type="PROSITE-ProRule" id="PRU01360"/>
    </source>
</evidence>
<keyword evidence="8 11" id="KW-0472">Membrane</keyword>
<dbReference type="EMBL" id="LICD01000029">
    <property type="protein sequence ID" value="KRO82811.1"/>
    <property type="molecule type" value="Genomic_DNA"/>
</dbReference>
<protein>
    <recommendedName>
        <fullName evidence="17">TonB-dependent receptor</fullName>
    </recommendedName>
</protein>
<keyword evidence="3 11" id="KW-0813">Transport</keyword>
<dbReference type="GO" id="GO:0009279">
    <property type="term" value="C:cell outer membrane"/>
    <property type="evidence" value="ECO:0007669"/>
    <property type="project" value="UniProtKB-SubCell"/>
</dbReference>
<dbReference type="Gene3D" id="2.40.170.20">
    <property type="entry name" value="TonB-dependent receptor, beta-barrel domain"/>
    <property type="match status" value="1"/>
</dbReference>
<evidence type="ECO:0000256" key="10">
    <source>
        <dbReference type="ARBA" id="ARBA00023237"/>
    </source>
</evidence>
<comment type="subcellular location">
    <subcellularLocation>
        <location evidence="1 11">Cell outer membrane</location>
        <topology evidence="1 11">Multi-pass membrane protein</topology>
    </subcellularLocation>
</comment>
<evidence type="ECO:0000259" key="14">
    <source>
        <dbReference type="Pfam" id="PF07715"/>
    </source>
</evidence>
<feature type="domain" description="TonB-dependent receptor-like beta-barrel" evidence="13">
    <location>
        <begin position="247"/>
        <end position="644"/>
    </location>
</feature>
<evidence type="ECO:0008006" key="17">
    <source>
        <dbReference type="Google" id="ProtNLM"/>
    </source>
</evidence>
<evidence type="ECO:0000256" key="3">
    <source>
        <dbReference type="ARBA" id="ARBA00022448"/>
    </source>
</evidence>
<dbReference type="SUPFAM" id="SSF56935">
    <property type="entry name" value="Porins"/>
    <property type="match status" value="1"/>
</dbReference>
<reference evidence="15 16" key="1">
    <citation type="submission" date="2015-10" db="EMBL/GenBank/DDBJ databases">
        <title>Metagenome-Assembled Genomes uncover a global brackish microbiome.</title>
        <authorList>
            <person name="Hugerth L.W."/>
            <person name="Larsson J."/>
            <person name="Alneberg J."/>
            <person name="Lindh M.V."/>
            <person name="Legrand C."/>
            <person name="Pinhassi J."/>
            <person name="Andersson A.F."/>
        </authorList>
    </citation>
    <scope>NUCLEOTIDE SEQUENCE [LARGE SCALE GENOMIC DNA]</scope>
    <source>
        <strain evidence="15">BACL22 MAG-120619-bin3</strain>
    </source>
</reference>
<evidence type="ECO:0000256" key="8">
    <source>
        <dbReference type="ARBA" id="ARBA00023136"/>
    </source>
</evidence>
<evidence type="ECO:0000313" key="16">
    <source>
        <dbReference type="Proteomes" id="UP000051242"/>
    </source>
</evidence>
<evidence type="ECO:0000256" key="1">
    <source>
        <dbReference type="ARBA" id="ARBA00004571"/>
    </source>
</evidence>
<dbReference type="InterPro" id="IPR012910">
    <property type="entry name" value="Plug_dom"/>
</dbReference>
<evidence type="ECO:0000256" key="7">
    <source>
        <dbReference type="ARBA" id="ARBA00023077"/>
    </source>
</evidence>
<dbReference type="Gene3D" id="2.170.130.10">
    <property type="entry name" value="TonB-dependent receptor, plug domain"/>
    <property type="match status" value="1"/>
</dbReference>
<dbReference type="InterPro" id="IPR036942">
    <property type="entry name" value="Beta-barrel_TonB_sf"/>
</dbReference>
<dbReference type="PANTHER" id="PTHR30069">
    <property type="entry name" value="TONB-DEPENDENT OUTER MEMBRANE RECEPTOR"/>
    <property type="match status" value="1"/>
</dbReference>
<name>A0A0R2TBK1_9GAMM</name>
<dbReference type="PANTHER" id="PTHR30069:SF29">
    <property type="entry name" value="HEMOGLOBIN AND HEMOGLOBIN-HAPTOGLOBIN-BINDING PROTEIN 1-RELATED"/>
    <property type="match status" value="1"/>
</dbReference>
<proteinExistence type="inferred from homology"/>
<evidence type="ECO:0000256" key="9">
    <source>
        <dbReference type="ARBA" id="ARBA00023170"/>
    </source>
</evidence>
<keyword evidence="4 11" id="KW-1134">Transmembrane beta strand</keyword>
<dbReference type="CDD" id="cd01347">
    <property type="entry name" value="ligand_gated_channel"/>
    <property type="match status" value="1"/>
</dbReference>
<evidence type="ECO:0000256" key="2">
    <source>
        <dbReference type="ARBA" id="ARBA00008143"/>
    </source>
</evidence>
<keyword evidence="6" id="KW-0732">Signal</keyword>
<dbReference type="GO" id="GO:0044718">
    <property type="term" value="P:siderophore transmembrane transport"/>
    <property type="evidence" value="ECO:0007669"/>
    <property type="project" value="TreeGrafter"/>
</dbReference>
<dbReference type="GO" id="GO:0015344">
    <property type="term" value="F:siderophore uptake transmembrane transporter activity"/>
    <property type="evidence" value="ECO:0007669"/>
    <property type="project" value="TreeGrafter"/>
</dbReference>
<evidence type="ECO:0000256" key="4">
    <source>
        <dbReference type="ARBA" id="ARBA00022452"/>
    </source>
</evidence>
<dbReference type="Proteomes" id="UP000051242">
    <property type="component" value="Unassembled WGS sequence"/>
</dbReference>
<evidence type="ECO:0000256" key="6">
    <source>
        <dbReference type="ARBA" id="ARBA00022729"/>
    </source>
</evidence>
<dbReference type="InterPro" id="IPR039426">
    <property type="entry name" value="TonB-dep_rcpt-like"/>
</dbReference>
<dbReference type="PROSITE" id="PS52016">
    <property type="entry name" value="TONB_DEPENDENT_REC_3"/>
    <property type="match status" value="1"/>
</dbReference>
<gene>
    <name evidence="15" type="ORF">ABR85_07485</name>
</gene>
<keyword evidence="7 12" id="KW-0798">TonB box</keyword>
<comment type="caution">
    <text evidence="15">The sequence shown here is derived from an EMBL/GenBank/DDBJ whole genome shotgun (WGS) entry which is preliminary data.</text>
</comment>
<feature type="domain" description="TonB-dependent receptor plug" evidence="14">
    <location>
        <begin position="98"/>
        <end position="204"/>
    </location>
</feature>
<dbReference type="Pfam" id="PF07715">
    <property type="entry name" value="Plug"/>
    <property type="match status" value="1"/>
</dbReference>
<keyword evidence="9" id="KW-0675">Receptor</keyword>
<keyword evidence="10 11" id="KW-0998">Cell outer membrane</keyword>
<dbReference type="Pfam" id="PF00593">
    <property type="entry name" value="TonB_dep_Rec_b-barrel"/>
    <property type="match status" value="1"/>
</dbReference>
<organism evidence="15 16">
    <name type="scientific">OM182 bacterium BACL3 MAG-120619-bin3</name>
    <dbReference type="NCBI Taxonomy" id="1655593"/>
    <lineage>
        <taxon>Bacteria</taxon>
        <taxon>Pseudomonadati</taxon>
        <taxon>Pseudomonadota</taxon>
        <taxon>Gammaproteobacteria</taxon>
        <taxon>OMG group</taxon>
        <taxon>OM182 clade</taxon>
    </lineage>
</organism>
<evidence type="ECO:0000313" key="15">
    <source>
        <dbReference type="EMBL" id="KRO82811.1"/>
    </source>
</evidence>
<evidence type="ECO:0000259" key="13">
    <source>
        <dbReference type="Pfam" id="PF00593"/>
    </source>
</evidence>
<comment type="similarity">
    <text evidence="2">Belongs to the TonB-dependent receptor family. Hemoglobin/haptoglobin binding protein subfamily.</text>
</comment>
<evidence type="ECO:0000256" key="12">
    <source>
        <dbReference type="RuleBase" id="RU003357"/>
    </source>
</evidence>
<dbReference type="AlphaFoldDB" id="A0A0R2TBK1"/>
<dbReference type="InterPro" id="IPR000531">
    <property type="entry name" value="Beta-barrel_TonB"/>
</dbReference>